<gene>
    <name evidence="3" type="ORF">EVAR_30969_1</name>
</gene>
<evidence type="ECO:0000313" key="4">
    <source>
        <dbReference type="Proteomes" id="UP000299102"/>
    </source>
</evidence>
<sequence length="181" mass="19914">MSERDIWNNVAVLFETGVLNFSRLLFIEGRHRMKTARAASVWYGTEDLLLFSCLLMRLFVGDTTPTDPMQMAPFQESNSWTFPDSAGDPEEVSVDSPSSSSIDTAGSGSMMKWYGTEDLMLPHARGVSSRRGYSPDGSGGNGHFSRGSIVDDFVPVPSPSHPRARARQRAFANRQVEGHPA</sequence>
<feature type="transmembrane region" description="Helical" evidence="2">
    <location>
        <begin position="6"/>
        <end position="26"/>
    </location>
</feature>
<dbReference type="EMBL" id="BGZK01000492">
    <property type="protein sequence ID" value="GBP46937.1"/>
    <property type="molecule type" value="Genomic_DNA"/>
</dbReference>
<evidence type="ECO:0000256" key="1">
    <source>
        <dbReference type="SAM" id="MobiDB-lite"/>
    </source>
</evidence>
<organism evidence="3 4">
    <name type="scientific">Eumeta variegata</name>
    <name type="common">Bagworm moth</name>
    <name type="synonym">Eumeta japonica</name>
    <dbReference type="NCBI Taxonomy" id="151549"/>
    <lineage>
        <taxon>Eukaryota</taxon>
        <taxon>Metazoa</taxon>
        <taxon>Ecdysozoa</taxon>
        <taxon>Arthropoda</taxon>
        <taxon>Hexapoda</taxon>
        <taxon>Insecta</taxon>
        <taxon>Pterygota</taxon>
        <taxon>Neoptera</taxon>
        <taxon>Endopterygota</taxon>
        <taxon>Lepidoptera</taxon>
        <taxon>Glossata</taxon>
        <taxon>Ditrysia</taxon>
        <taxon>Tineoidea</taxon>
        <taxon>Psychidae</taxon>
        <taxon>Oiketicinae</taxon>
        <taxon>Eumeta</taxon>
    </lineage>
</organism>
<name>A0A4C1W9V8_EUMVA</name>
<keyword evidence="2" id="KW-0812">Transmembrane</keyword>
<accession>A0A4C1W9V8</accession>
<feature type="region of interest" description="Disordered" evidence="1">
    <location>
        <begin position="126"/>
        <end position="181"/>
    </location>
</feature>
<dbReference type="Proteomes" id="UP000299102">
    <property type="component" value="Unassembled WGS sequence"/>
</dbReference>
<keyword evidence="2" id="KW-1133">Transmembrane helix</keyword>
<evidence type="ECO:0000313" key="3">
    <source>
        <dbReference type="EMBL" id="GBP46937.1"/>
    </source>
</evidence>
<feature type="transmembrane region" description="Helical" evidence="2">
    <location>
        <begin position="38"/>
        <end position="60"/>
    </location>
</feature>
<feature type="region of interest" description="Disordered" evidence="1">
    <location>
        <begin position="75"/>
        <end position="107"/>
    </location>
</feature>
<reference evidence="3 4" key="1">
    <citation type="journal article" date="2019" name="Commun. Biol.">
        <title>The bagworm genome reveals a unique fibroin gene that provides high tensile strength.</title>
        <authorList>
            <person name="Kono N."/>
            <person name="Nakamura H."/>
            <person name="Ohtoshi R."/>
            <person name="Tomita M."/>
            <person name="Numata K."/>
            <person name="Arakawa K."/>
        </authorList>
    </citation>
    <scope>NUCLEOTIDE SEQUENCE [LARGE SCALE GENOMIC DNA]</scope>
</reference>
<protein>
    <submittedName>
        <fullName evidence="3">Uncharacterized protein</fullName>
    </submittedName>
</protein>
<dbReference type="AlphaFoldDB" id="A0A4C1W9V8"/>
<evidence type="ECO:0000256" key="2">
    <source>
        <dbReference type="SAM" id="Phobius"/>
    </source>
</evidence>
<comment type="caution">
    <text evidence="3">The sequence shown here is derived from an EMBL/GenBank/DDBJ whole genome shotgun (WGS) entry which is preliminary data.</text>
</comment>
<keyword evidence="2" id="KW-0472">Membrane</keyword>
<keyword evidence="4" id="KW-1185">Reference proteome</keyword>
<proteinExistence type="predicted"/>